<dbReference type="PROSITE" id="PS00105">
    <property type="entry name" value="AA_TRANSFER_CLASS_1"/>
    <property type="match status" value="1"/>
</dbReference>
<dbReference type="PANTHER" id="PTHR46383">
    <property type="entry name" value="ASPARTATE AMINOTRANSFERASE"/>
    <property type="match status" value="1"/>
</dbReference>
<evidence type="ECO:0000256" key="3">
    <source>
        <dbReference type="ARBA" id="ARBA00022576"/>
    </source>
</evidence>
<dbReference type="PANTHER" id="PTHR46383:SF2">
    <property type="entry name" value="AMINOTRANSFERASE"/>
    <property type="match status" value="1"/>
</dbReference>
<feature type="domain" description="Aminotransferase class I/classII large" evidence="8">
    <location>
        <begin position="30"/>
        <end position="371"/>
    </location>
</feature>
<dbReference type="EMBL" id="FOQH01000002">
    <property type="protein sequence ID" value="SFH82106.1"/>
    <property type="molecule type" value="Genomic_DNA"/>
</dbReference>
<dbReference type="InterPro" id="IPR004839">
    <property type="entry name" value="Aminotransferase_I/II_large"/>
</dbReference>
<evidence type="ECO:0000256" key="1">
    <source>
        <dbReference type="ARBA" id="ARBA00001933"/>
    </source>
</evidence>
<protein>
    <recommendedName>
        <fullName evidence="7">Aminotransferase</fullName>
        <ecNumber evidence="7">2.6.1.-</ecNumber>
    </recommendedName>
</protein>
<gene>
    <name evidence="9" type="ORF">SAMN05216258_102405</name>
</gene>
<evidence type="ECO:0000256" key="5">
    <source>
        <dbReference type="ARBA" id="ARBA00022898"/>
    </source>
</evidence>
<evidence type="ECO:0000313" key="10">
    <source>
        <dbReference type="Proteomes" id="UP000199377"/>
    </source>
</evidence>
<dbReference type="InterPro" id="IPR050596">
    <property type="entry name" value="AspAT/PAT-like"/>
</dbReference>
<dbReference type="EC" id="2.6.1.-" evidence="7"/>
<evidence type="ECO:0000256" key="4">
    <source>
        <dbReference type="ARBA" id="ARBA00022679"/>
    </source>
</evidence>
<dbReference type="Gene3D" id="3.40.640.10">
    <property type="entry name" value="Type I PLP-dependent aspartate aminotransferase-like (Major domain)"/>
    <property type="match status" value="1"/>
</dbReference>
<keyword evidence="3 7" id="KW-0032">Aminotransferase</keyword>
<keyword evidence="5" id="KW-0663">Pyridoxal phosphate</keyword>
<keyword evidence="4 7" id="KW-0808">Transferase</keyword>
<keyword evidence="10" id="KW-1185">Reference proteome</keyword>
<evidence type="ECO:0000256" key="2">
    <source>
        <dbReference type="ARBA" id="ARBA00007441"/>
    </source>
</evidence>
<dbReference type="GO" id="GO:0030170">
    <property type="term" value="F:pyridoxal phosphate binding"/>
    <property type="evidence" value="ECO:0007669"/>
    <property type="project" value="InterPro"/>
</dbReference>
<dbReference type="Pfam" id="PF00155">
    <property type="entry name" value="Aminotran_1_2"/>
    <property type="match status" value="1"/>
</dbReference>
<evidence type="ECO:0000259" key="8">
    <source>
        <dbReference type="Pfam" id="PF00155"/>
    </source>
</evidence>
<dbReference type="CDD" id="cd00609">
    <property type="entry name" value="AAT_like"/>
    <property type="match status" value="1"/>
</dbReference>
<dbReference type="STRING" id="1114924.SAMN05216258_102405"/>
<dbReference type="GO" id="GO:0004069">
    <property type="term" value="F:L-aspartate:2-oxoglutarate aminotransferase activity"/>
    <property type="evidence" value="ECO:0007669"/>
    <property type="project" value="UniProtKB-EC"/>
</dbReference>
<dbReference type="InterPro" id="IPR015424">
    <property type="entry name" value="PyrdxlP-dep_Trfase"/>
</dbReference>
<name>A0A1I3D600_9RHOB</name>
<evidence type="ECO:0000313" key="9">
    <source>
        <dbReference type="EMBL" id="SFH82106.1"/>
    </source>
</evidence>
<dbReference type="Proteomes" id="UP000199377">
    <property type="component" value="Unassembled WGS sequence"/>
</dbReference>
<sequence>MKSSRRSAVAPFMVMDIMENVRALEATGRDVIHMEVGQPSTPAPRLAREAVAKAMSGEALGYTVALGLPELREAIADLYRRRHGIVLDPSRVVVTAGSSGAFTLAFLALFEVGAKVAIGDPSYPSYRNILKALGIEPVRIETGPESRWQPRPEDLGDADGMLVASPANPSGTMLDRAALAALSAACTARGAGFISDEIYHGLTYGAPAVSALEVTDDVMVINSFSKYWSMTGWRIGWMVVPPDMVRTIERLAQNFFICAPHVAQVAALAALQAEDECEANRRVYERNRALLMNELPAAGFTELAPADGAFYLYADVRGLTDDSHDFCARMLSEAGVAATPGHDFDPVRGESFVRFSFARDEAHIAEGARRLRAWLRG</sequence>
<dbReference type="SUPFAM" id="SSF53383">
    <property type="entry name" value="PLP-dependent transferases"/>
    <property type="match status" value="1"/>
</dbReference>
<comment type="catalytic activity">
    <reaction evidence="6">
        <text>L-aspartate + 2-oxoglutarate = oxaloacetate + L-glutamate</text>
        <dbReference type="Rhea" id="RHEA:21824"/>
        <dbReference type="ChEBI" id="CHEBI:16452"/>
        <dbReference type="ChEBI" id="CHEBI:16810"/>
        <dbReference type="ChEBI" id="CHEBI:29985"/>
        <dbReference type="ChEBI" id="CHEBI:29991"/>
        <dbReference type="EC" id="2.6.1.1"/>
    </reaction>
</comment>
<dbReference type="AlphaFoldDB" id="A0A1I3D600"/>
<organism evidence="9 10">
    <name type="scientific">Albimonas pacifica</name>
    <dbReference type="NCBI Taxonomy" id="1114924"/>
    <lineage>
        <taxon>Bacteria</taxon>
        <taxon>Pseudomonadati</taxon>
        <taxon>Pseudomonadota</taxon>
        <taxon>Alphaproteobacteria</taxon>
        <taxon>Rhodobacterales</taxon>
        <taxon>Paracoccaceae</taxon>
        <taxon>Albimonas</taxon>
    </lineage>
</organism>
<proteinExistence type="inferred from homology"/>
<comment type="similarity">
    <text evidence="2 7">Belongs to the class-I pyridoxal-phosphate-dependent aminotransferase family.</text>
</comment>
<dbReference type="RefSeq" id="WP_092858429.1">
    <property type="nucleotide sequence ID" value="NZ_FOQH01000002.1"/>
</dbReference>
<reference evidence="9 10" key="1">
    <citation type="submission" date="2016-10" db="EMBL/GenBank/DDBJ databases">
        <authorList>
            <person name="de Groot N.N."/>
        </authorList>
    </citation>
    <scope>NUCLEOTIDE SEQUENCE [LARGE SCALE GENOMIC DNA]</scope>
    <source>
        <strain evidence="9 10">CGMCC 1.11030</strain>
    </source>
</reference>
<dbReference type="GO" id="GO:0006520">
    <property type="term" value="P:amino acid metabolic process"/>
    <property type="evidence" value="ECO:0007669"/>
    <property type="project" value="InterPro"/>
</dbReference>
<evidence type="ECO:0000256" key="7">
    <source>
        <dbReference type="RuleBase" id="RU000481"/>
    </source>
</evidence>
<dbReference type="InterPro" id="IPR015421">
    <property type="entry name" value="PyrdxlP-dep_Trfase_major"/>
</dbReference>
<evidence type="ECO:0000256" key="6">
    <source>
        <dbReference type="ARBA" id="ARBA00049185"/>
    </source>
</evidence>
<dbReference type="InterPro" id="IPR004838">
    <property type="entry name" value="NHTrfase_class1_PyrdxlP-BS"/>
</dbReference>
<accession>A0A1I3D600</accession>
<dbReference type="OrthoDB" id="9763453at2"/>
<comment type="cofactor">
    <cofactor evidence="1 7">
        <name>pyridoxal 5'-phosphate</name>
        <dbReference type="ChEBI" id="CHEBI:597326"/>
    </cofactor>
</comment>